<evidence type="ECO:0000313" key="3">
    <source>
        <dbReference type="Proteomes" id="UP000178254"/>
    </source>
</evidence>
<name>A0A1F6PC61_9BACT</name>
<dbReference type="GO" id="GO:0005737">
    <property type="term" value="C:cytoplasm"/>
    <property type="evidence" value="ECO:0007669"/>
    <property type="project" value="TreeGrafter"/>
</dbReference>
<gene>
    <name evidence="2" type="ORF">A2538_02645</name>
</gene>
<organism evidence="2 3">
    <name type="scientific">Candidatus Magasanikbacteria bacterium RIFOXYD2_FULL_41_14</name>
    <dbReference type="NCBI Taxonomy" id="1798709"/>
    <lineage>
        <taxon>Bacteria</taxon>
        <taxon>Candidatus Magasanikiibacteriota</taxon>
    </lineage>
</organism>
<dbReference type="PANTHER" id="PTHR48094">
    <property type="entry name" value="PROTEIN/NUCLEIC ACID DEGLYCASE DJ-1-RELATED"/>
    <property type="match status" value="1"/>
</dbReference>
<dbReference type="SUPFAM" id="SSF52317">
    <property type="entry name" value="Class I glutamine amidotransferase-like"/>
    <property type="match status" value="1"/>
</dbReference>
<dbReference type="EMBL" id="MFRE01000022">
    <property type="protein sequence ID" value="OGH93755.1"/>
    <property type="molecule type" value="Genomic_DNA"/>
</dbReference>
<evidence type="ECO:0000313" key="2">
    <source>
        <dbReference type="EMBL" id="OGH93755.1"/>
    </source>
</evidence>
<dbReference type="PANTHER" id="PTHR48094:SF12">
    <property type="entry name" value="PARKINSON DISEASE PROTEIN 7 HOMOLOG"/>
    <property type="match status" value="1"/>
</dbReference>
<reference evidence="2 3" key="1">
    <citation type="journal article" date="2016" name="Nat. Commun.">
        <title>Thousands of microbial genomes shed light on interconnected biogeochemical processes in an aquifer system.</title>
        <authorList>
            <person name="Anantharaman K."/>
            <person name="Brown C.T."/>
            <person name="Hug L.A."/>
            <person name="Sharon I."/>
            <person name="Castelle C.J."/>
            <person name="Probst A.J."/>
            <person name="Thomas B.C."/>
            <person name="Singh A."/>
            <person name="Wilkins M.J."/>
            <person name="Karaoz U."/>
            <person name="Brodie E.L."/>
            <person name="Williams K.H."/>
            <person name="Hubbard S.S."/>
            <person name="Banfield J.F."/>
        </authorList>
    </citation>
    <scope>NUCLEOTIDE SEQUENCE [LARGE SCALE GENOMIC DNA]</scope>
</reference>
<evidence type="ECO:0000259" key="1">
    <source>
        <dbReference type="Pfam" id="PF01965"/>
    </source>
</evidence>
<dbReference type="AlphaFoldDB" id="A0A1F6PC61"/>
<dbReference type="InterPro" id="IPR050325">
    <property type="entry name" value="Prot/Nucl_acid_deglycase"/>
</dbReference>
<protein>
    <recommendedName>
        <fullName evidence="1">DJ-1/PfpI domain-containing protein</fullName>
    </recommendedName>
</protein>
<feature type="domain" description="DJ-1/PfpI" evidence="1">
    <location>
        <begin position="3"/>
        <end position="167"/>
    </location>
</feature>
<dbReference type="STRING" id="1798709.A2538_02645"/>
<dbReference type="Gene3D" id="3.40.50.880">
    <property type="match status" value="1"/>
</dbReference>
<dbReference type="Pfam" id="PF01965">
    <property type="entry name" value="DJ-1_PfpI"/>
    <property type="match status" value="1"/>
</dbReference>
<dbReference type="InterPro" id="IPR029062">
    <property type="entry name" value="Class_I_gatase-like"/>
</dbReference>
<accession>A0A1F6PC61</accession>
<comment type="caution">
    <text evidence="2">The sequence shown here is derived from an EMBL/GenBank/DDBJ whole genome shotgun (WGS) entry which is preliminary data.</text>
</comment>
<dbReference type="InterPro" id="IPR002818">
    <property type="entry name" value="DJ-1/PfpI"/>
</dbReference>
<sequence length="171" mass="18163">MFKKILLIIASEGFRQEEYFETKKVLESVGFVVVTASDAMGKAVAKDGSLASVDLLVGDVNVADYDGIFFVGGPGALAHLDNEKSYQIANLSVNKPHGAICISPRILAHAGILKNKKVTGWDKDEELAGILDSVGAEYVKKSVVVDGNLITANGPEAAKEFGEAIVKLLKT</sequence>
<proteinExistence type="predicted"/>
<dbReference type="Proteomes" id="UP000178254">
    <property type="component" value="Unassembled WGS sequence"/>
</dbReference>